<evidence type="ECO:0008006" key="4">
    <source>
        <dbReference type="Google" id="ProtNLM"/>
    </source>
</evidence>
<accession>A0A847REZ4</accession>
<dbReference type="Proteomes" id="UP000570474">
    <property type="component" value="Unassembled WGS sequence"/>
</dbReference>
<feature type="signal peptide" evidence="1">
    <location>
        <begin position="1"/>
        <end position="20"/>
    </location>
</feature>
<evidence type="ECO:0000313" key="3">
    <source>
        <dbReference type="Proteomes" id="UP000570474"/>
    </source>
</evidence>
<gene>
    <name evidence="2" type="ORF">HGH92_09710</name>
</gene>
<sequence>MHIRTVTTVALLFCSISLSAQNTPRDSTLHSRPRKEQPVYLPKKWPHVVYGTLFGPACGIGVNYDTRFNGKRTGWGMRVGAGIVPRYEETWYSHKRVPAGRTIRDSTITHGFSVPDRPTLFGGINYVFALPDPDRNCLEVGGGMTYMFGDSLWFEEGASDRTILGWLSIGGRRHFINKHFIFRIGAMLMFSSNQVTPNMDTGFGYCF</sequence>
<protein>
    <recommendedName>
        <fullName evidence="4">Outer membrane protein beta-barrel domain-containing protein</fullName>
    </recommendedName>
</protein>
<feature type="chain" id="PRO_5032775660" description="Outer membrane protein beta-barrel domain-containing protein" evidence="1">
    <location>
        <begin position="21"/>
        <end position="207"/>
    </location>
</feature>
<name>A0A847REZ4_9BACT</name>
<dbReference type="AlphaFoldDB" id="A0A847REZ4"/>
<reference evidence="2 3" key="1">
    <citation type="submission" date="2020-04" db="EMBL/GenBank/DDBJ databases">
        <authorList>
            <person name="Yin C."/>
        </authorList>
    </citation>
    <scope>NUCLEOTIDE SEQUENCE [LARGE SCALE GENOMIC DNA]</scope>
    <source>
        <strain evidence="2 3">Ae27</strain>
    </source>
</reference>
<comment type="caution">
    <text evidence="2">The sequence shown here is derived from an EMBL/GenBank/DDBJ whole genome shotgun (WGS) entry which is preliminary data.</text>
</comment>
<dbReference type="EMBL" id="JABAIA010000001">
    <property type="protein sequence ID" value="NLR64580.1"/>
    <property type="molecule type" value="Genomic_DNA"/>
</dbReference>
<evidence type="ECO:0000256" key="1">
    <source>
        <dbReference type="SAM" id="SignalP"/>
    </source>
</evidence>
<keyword evidence="3" id="KW-1185">Reference proteome</keyword>
<organism evidence="2 3">
    <name type="scientific">Chitinophaga varians</name>
    <dbReference type="NCBI Taxonomy" id="2202339"/>
    <lineage>
        <taxon>Bacteria</taxon>
        <taxon>Pseudomonadati</taxon>
        <taxon>Bacteroidota</taxon>
        <taxon>Chitinophagia</taxon>
        <taxon>Chitinophagales</taxon>
        <taxon>Chitinophagaceae</taxon>
        <taxon>Chitinophaga</taxon>
    </lineage>
</organism>
<evidence type="ECO:0000313" key="2">
    <source>
        <dbReference type="EMBL" id="NLR64580.1"/>
    </source>
</evidence>
<dbReference type="RefSeq" id="WP_168870529.1">
    <property type="nucleotide sequence ID" value="NZ_JABAIA010000001.1"/>
</dbReference>
<keyword evidence="1" id="KW-0732">Signal</keyword>
<proteinExistence type="predicted"/>